<feature type="coiled-coil region" evidence="1">
    <location>
        <begin position="60"/>
        <end position="87"/>
    </location>
</feature>
<dbReference type="eggNOG" id="ENOG5032TNY">
    <property type="taxonomic scope" value="Bacteria"/>
</dbReference>
<keyword evidence="4" id="KW-1185">Reference proteome</keyword>
<name>D6Z2A9_DESAT</name>
<dbReference type="Pfam" id="PF09350">
    <property type="entry name" value="DJC28_CD"/>
    <property type="match status" value="1"/>
</dbReference>
<dbReference type="PANTHER" id="PTHR39158:SF1">
    <property type="entry name" value="DNAJ HOMOLOG SUBFAMILY C MEMBER 28"/>
    <property type="match status" value="1"/>
</dbReference>
<sequence>MLTAIEIIAERRISEAIAAGGLDGGSLKGKPLVYEDDSHVPAELRMAYKVLKNAGYLPPELETRREINRLEELIAATEDEHLRLRQMKKLKVLNLKLSHQRRRHLHLEDAEYRRKITEKITVGGRATGGQR</sequence>
<protein>
    <submittedName>
        <fullName evidence="3">DnaJ-like, subfamily C, member 28, conserved domain protein</fullName>
    </submittedName>
</protein>
<dbReference type="AlphaFoldDB" id="D6Z2A9"/>
<proteinExistence type="predicted"/>
<dbReference type="Proteomes" id="UP000001508">
    <property type="component" value="Chromosome"/>
</dbReference>
<dbReference type="InParanoid" id="D6Z2A9"/>
<gene>
    <name evidence="3" type="ordered locus">DaAHT2_0981</name>
</gene>
<dbReference type="InterPro" id="IPR018961">
    <property type="entry name" value="DnaJ_homolog_subfam-C_membr-28"/>
</dbReference>
<reference evidence="4" key="1">
    <citation type="submission" date="2010-02" db="EMBL/GenBank/DDBJ databases">
        <title>Complete sequence of Desulfurivibrio alkaliphilus AHT2.</title>
        <authorList>
            <consortium name="US DOE Joint Genome Institute"/>
            <person name="Pitluck S."/>
            <person name="Chertkov O."/>
            <person name="Detter J.C."/>
            <person name="Han C."/>
            <person name="Tapia R."/>
            <person name="Larimer F."/>
            <person name="Land M."/>
            <person name="Hauser L."/>
            <person name="Kyrpides N."/>
            <person name="Mikhailova N."/>
            <person name="Sorokin D.Y."/>
            <person name="Muyzer G."/>
            <person name="Woyke T."/>
        </authorList>
    </citation>
    <scope>NUCLEOTIDE SEQUENCE [LARGE SCALE GENOMIC DNA]</scope>
    <source>
        <strain evidence="4">DSM 19089 / UNIQEM U267 / AHT2</strain>
    </source>
</reference>
<dbReference type="PANTHER" id="PTHR39158">
    <property type="entry name" value="OS08G0560600 PROTEIN"/>
    <property type="match status" value="1"/>
</dbReference>
<dbReference type="FunCoup" id="D6Z2A9">
    <property type="interactions" value="21"/>
</dbReference>
<dbReference type="EMBL" id="CP001940">
    <property type="protein sequence ID" value="ADH85684.1"/>
    <property type="molecule type" value="Genomic_DNA"/>
</dbReference>
<evidence type="ECO:0000313" key="4">
    <source>
        <dbReference type="Proteomes" id="UP000001508"/>
    </source>
</evidence>
<dbReference type="OrthoDB" id="9798476at2"/>
<evidence type="ECO:0000313" key="3">
    <source>
        <dbReference type="EMBL" id="ADH85684.1"/>
    </source>
</evidence>
<feature type="domain" description="DnaJ homologue subfamily C member 28 conserved" evidence="2">
    <location>
        <begin position="8"/>
        <end position="74"/>
    </location>
</feature>
<dbReference type="STRING" id="589865.DaAHT2_0981"/>
<keyword evidence="1" id="KW-0175">Coiled coil</keyword>
<evidence type="ECO:0000259" key="2">
    <source>
        <dbReference type="Pfam" id="PF09350"/>
    </source>
</evidence>
<organism evidence="3 4">
    <name type="scientific">Desulfurivibrio alkaliphilus (strain DSM 19089 / UNIQEM U267 / AHT2)</name>
    <dbReference type="NCBI Taxonomy" id="589865"/>
    <lineage>
        <taxon>Bacteria</taxon>
        <taxon>Pseudomonadati</taxon>
        <taxon>Thermodesulfobacteriota</taxon>
        <taxon>Desulfobulbia</taxon>
        <taxon>Desulfobulbales</taxon>
        <taxon>Desulfobulbaceae</taxon>
        <taxon>Desulfurivibrio</taxon>
    </lineage>
</organism>
<dbReference type="KEGG" id="dak:DaAHT2_0981"/>
<dbReference type="InterPro" id="IPR052573">
    <property type="entry name" value="DnaJ_C_subfamily_28"/>
</dbReference>
<evidence type="ECO:0000256" key="1">
    <source>
        <dbReference type="SAM" id="Coils"/>
    </source>
</evidence>
<accession>D6Z2A9</accession>
<dbReference type="HOGENOM" id="CLU_129296_0_0_7"/>
<dbReference type="RefSeq" id="WP_013163214.1">
    <property type="nucleotide sequence ID" value="NC_014216.1"/>
</dbReference>